<keyword evidence="2" id="KW-1185">Reference proteome</keyword>
<name>A0AAU9JKY4_9CILI</name>
<protein>
    <recommendedName>
        <fullName evidence="3">Oxysterol-binding protein</fullName>
    </recommendedName>
</protein>
<gene>
    <name evidence="1" type="ORF">BSTOLATCC_MIC42180</name>
</gene>
<organism evidence="1 2">
    <name type="scientific">Blepharisma stoltei</name>
    <dbReference type="NCBI Taxonomy" id="1481888"/>
    <lineage>
        <taxon>Eukaryota</taxon>
        <taxon>Sar</taxon>
        <taxon>Alveolata</taxon>
        <taxon>Ciliophora</taxon>
        <taxon>Postciliodesmatophora</taxon>
        <taxon>Heterotrichea</taxon>
        <taxon>Heterotrichida</taxon>
        <taxon>Blepharismidae</taxon>
        <taxon>Blepharisma</taxon>
    </lineage>
</organism>
<dbReference type="GO" id="GO:0032934">
    <property type="term" value="F:sterol binding"/>
    <property type="evidence" value="ECO:0007669"/>
    <property type="project" value="TreeGrafter"/>
</dbReference>
<dbReference type="Proteomes" id="UP001162131">
    <property type="component" value="Unassembled WGS sequence"/>
</dbReference>
<sequence length="561" mass="64188">MSTKENRPSVNTPIMTSPRKTFQNYYTTSYNDSVELKQKLESQSKALKKRKKLYDSYKSRNTQIWYVYNKLREELVKLYPERLTKLKEFEQKTQSESESGEFDPEFIPVEKAFCKEIQELKDEAKILREYIGQLLILLTEQDDEEFANDGDELSDIDERISINPPTPNLKSNNDIFFQHELASEKKNSCPFEVAIDKPSELTSSPIEISFKEIPINPIIEESKNWEPLPYSDDYRASNAYTSGGFALLDQQTVTKLRSVGKEIIREMGKKILSGNLNLTQISFPIRCMQGNTALHNTLKTALMNPLYLTKAAYINDPVERMKLVIVSSISSFIHTSTFEKPLNPVLGETLHGYLEDGSELYAEQSSHHPPVSHFLIKGPSDSYQVSGYFNFIAKARINSVTITNVGRKVFSFPDGQSISQNCPEEVFSGTFFGTMRHESLGVVEFNDEGNGYKCKLQFGGNKNMPSDYIFGSIIDSNGNSISTIKGTYCGYIDFDGRRYWDARHIRPYEVKFSQILPSDSEVREDIILLRQGNIDAAQQAKENIENVQRHDRKLREVHHKH</sequence>
<dbReference type="GO" id="GO:0016020">
    <property type="term" value="C:membrane"/>
    <property type="evidence" value="ECO:0007669"/>
    <property type="project" value="TreeGrafter"/>
</dbReference>
<dbReference type="PANTHER" id="PTHR10972">
    <property type="entry name" value="OXYSTEROL-BINDING PROTEIN-RELATED"/>
    <property type="match status" value="1"/>
</dbReference>
<evidence type="ECO:0008006" key="3">
    <source>
        <dbReference type="Google" id="ProtNLM"/>
    </source>
</evidence>
<evidence type="ECO:0000313" key="1">
    <source>
        <dbReference type="EMBL" id="CAG9326920.1"/>
    </source>
</evidence>
<dbReference type="EMBL" id="CAJZBQ010000041">
    <property type="protein sequence ID" value="CAG9326920.1"/>
    <property type="molecule type" value="Genomic_DNA"/>
</dbReference>
<dbReference type="InterPro" id="IPR000648">
    <property type="entry name" value="Oxysterol-bd"/>
</dbReference>
<accession>A0AAU9JKY4</accession>
<dbReference type="Gene3D" id="2.40.160.120">
    <property type="match status" value="1"/>
</dbReference>
<dbReference type="Pfam" id="PF01237">
    <property type="entry name" value="Oxysterol_BP"/>
    <property type="match status" value="1"/>
</dbReference>
<comment type="caution">
    <text evidence="1">The sequence shown here is derived from an EMBL/GenBank/DDBJ whole genome shotgun (WGS) entry which is preliminary data.</text>
</comment>
<proteinExistence type="predicted"/>
<evidence type="ECO:0000313" key="2">
    <source>
        <dbReference type="Proteomes" id="UP001162131"/>
    </source>
</evidence>
<dbReference type="PANTHER" id="PTHR10972:SF148">
    <property type="entry name" value="OXYSTEROL-BINDING PROTEIN 9"/>
    <property type="match status" value="1"/>
</dbReference>
<dbReference type="AlphaFoldDB" id="A0AAU9JKY4"/>
<dbReference type="GO" id="GO:0005829">
    <property type="term" value="C:cytosol"/>
    <property type="evidence" value="ECO:0007669"/>
    <property type="project" value="TreeGrafter"/>
</dbReference>
<dbReference type="SUPFAM" id="SSF144000">
    <property type="entry name" value="Oxysterol-binding protein-like"/>
    <property type="match status" value="1"/>
</dbReference>
<reference evidence="1" key="1">
    <citation type="submission" date="2021-09" db="EMBL/GenBank/DDBJ databases">
        <authorList>
            <consortium name="AG Swart"/>
            <person name="Singh M."/>
            <person name="Singh A."/>
            <person name="Seah K."/>
            <person name="Emmerich C."/>
        </authorList>
    </citation>
    <scope>NUCLEOTIDE SEQUENCE</scope>
    <source>
        <strain evidence="1">ATCC30299</strain>
    </source>
</reference>
<dbReference type="InterPro" id="IPR037239">
    <property type="entry name" value="OSBP_sf"/>
</dbReference>